<gene>
    <name evidence="6" type="primary">nusB</name>
    <name evidence="8" type="ORF">HKBW3S06_00165</name>
</gene>
<evidence type="ECO:0000256" key="2">
    <source>
        <dbReference type="ARBA" id="ARBA00022814"/>
    </source>
</evidence>
<protein>
    <recommendedName>
        <fullName evidence="6">Transcription antitermination protein NusB</fullName>
    </recommendedName>
    <alternativeName>
        <fullName evidence="6">Antitermination factor NusB</fullName>
    </alternativeName>
</protein>
<dbReference type="EMBL" id="BLRV01000008">
    <property type="protein sequence ID" value="GFP20938.1"/>
    <property type="molecule type" value="Genomic_DNA"/>
</dbReference>
<comment type="caution">
    <text evidence="8">The sequence shown here is derived from an EMBL/GenBank/DDBJ whole genome shotgun (WGS) entry which is preliminary data.</text>
</comment>
<reference evidence="8 9" key="1">
    <citation type="journal article" date="2020" name="Front. Microbiol.">
        <title>Single-cell genomics of novel Actinobacteria with the Wood-Ljungdahl pathway discovered in a serpentinizing system.</title>
        <authorList>
            <person name="Merino N."/>
            <person name="Kawai M."/>
            <person name="Boyd E.S."/>
            <person name="Colman D.R."/>
            <person name="McGlynn S.E."/>
            <person name="Nealson K.H."/>
            <person name="Kurokawa K."/>
            <person name="Hongoh Y."/>
        </authorList>
    </citation>
    <scope>NUCLEOTIDE SEQUENCE [LARGE SCALE GENOMIC DNA]</scope>
    <source>
        <strain evidence="8 9">S06</strain>
    </source>
</reference>
<dbReference type="GO" id="GO:0003723">
    <property type="term" value="F:RNA binding"/>
    <property type="evidence" value="ECO:0007669"/>
    <property type="project" value="UniProtKB-UniRule"/>
</dbReference>
<dbReference type="Pfam" id="PF01029">
    <property type="entry name" value="NusB"/>
    <property type="match status" value="1"/>
</dbReference>
<sequence length="153" mass="17807">MNRLPKRHRQRKFVLDILYQADLLERKIKDDLTEELEHKKEFRTDFVMSLVEGVAEKKEYIDDLIQESSRHWSLERMPIVDRNILRMAIYEILFMEDIPLKVSINEAVELAKTYGTDESGRFVNGVLGNIISLENGLSSPDSGSEQEWGGHDQ</sequence>
<keyword evidence="5 6" id="KW-0804">Transcription</keyword>
<keyword evidence="3 6" id="KW-0694">RNA-binding</keyword>
<dbReference type="NCBIfam" id="TIGR01951">
    <property type="entry name" value="nusB"/>
    <property type="match status" value="1"/>
</dbReference>
<dbReference type="AlphaFoldDB" id="A0A6V8NKZ8"/>
<dbReference type="CDD" id="cd00619">
    <property type="entry name" value="Terminator_NusB"/>
    <property type="match status" value="1"/>
</dbReference>
<evidence type="ECO:0000256" key="3">
    <source>
        <dbReference type="ARBA" id="ARBA00022884"/>
    </source>
</evidence>
<comment type="function">
    <text evidence="6">Involved in transcription antitermination. Required for transcription of ribosomal RNA (rRNA) genes. Binds specifically to the boxA antiterminator sequence of the ribosomal RNA (rrn) operons.</text>
</comment>
<proteinExistence type="inferred from homology"/>
<dbReference type="GO" id="GO:0006353">
    <property type="term" value="P:DNA-templated transcription termination"/>
    <property type="evidence" value="ECO:0007669"/>
    <property type="project" value="UniProtKB-UniRule"/>
</dbReference>
<dbReference type="SUPFAM" id="SSF48013">
    <property type="entry name" value="NusB-like"/>
    <property type="match status" value="1"/>
</dbReference>
<name>A0A6V8NKZ8_9ACTN</name>
<evidence type="ECO:0000256" key="4">
    <source>
        <dbReference type="ARBA" id="ARBA00023015"/>
    </source>
</evidence>
<evidence type="ECO:0000256" key="6">
    <source>
        <dbReference type="HAMAP-Rule" id="MF_00073"/>
    </source>
</evidence>
<comment type="similarity">
    <text evidence="1 6">Belongs to the NusB family.</text>
</comment>
<evidence type="ECO:0000256" key="5">
    <source>
        <dbReference type="ARBA" id="ARBA00023163"/>
    </source>
</evidence>
<dbReference type="GO" id="GO:0031564">
    <property type="term" value="P:transcription antitermination"/>
    <property type="evidence" value="ECO:0007669"/>
    <property type="project" value="UniProtKB-KW"/>
</dbReference>
<dbReference type="HAMAP" id="MF_00073">
    <property type="entry name" value="NusB"/>
    <property type="match status" value="1"/>
</dbReference>
<dbReference type="InterPro" id="IPR035926">
    <property type="entry name" value="NusB-like_sf"/>
</dbReference>
<keyword evidence="2 6" id="KW-0889">Transcription antitermination</keyword>
<feature type="domain" description="NusB/RsmB/TIM44" evidence="7">
    <location>
        <begin position="9"/>
        <end position="131"/>
    </location>
</feature>
<dbReference type="PANTHER" id="PTHR11078">
    <property type="entry name" value="N UTILIZATION SUBSTANCE PROTEIN B-RELATED"/>
    <property type="match status" value="1"/>
</dbReference>
<evidence type="ECO:0000313" key="8">
    <source>
        <dbReference type="EMBL" id="GFP20938.1"/>
    </source>
</evidence>
<dbReference type="GO" id="GO:0005829">
    <property type="term" value="C:cytosol"/>
    <property type="evidence" value="ECO:0007669"/>
    <property type="project" value="TreeGrafter"/>
</dbReference>
<dbReference type="PANTHER" id="PTHR11078:SF3">
    <property type="entry name" value="ANTITERMINATION NUSB DOMAIN-CONTAINING PROTEIN"/>
    <property type="match status" value="1"/>
</dbReference>
<evidence type="ECO:0000313" key="9">
    <source>
        <dbReference type="Proteomes" id="UP000580051"/>
    </source>
</evidence>
<dbReference type="InterPro" id="IPR006027">
    <property type="entry name" value="NusB_RsmB_TIM44"/>
</dbReference>
<keyword evidence="4 6" id="KW-0805">Transcription regulation</keyword>
<organism evidence="8 9">
    <name type="scientific">Candidatus Hakubella thermalkaliphila</name>
    <dbReference type="NCBI Taxonomy" id="2754717"/>
    <lineage>
        <taxon>Bacteria</taxon>
        <taxon>Bacillati</taxon>
        <taxon>Actinomycetota</taxon>
        <taxon>Actinomycetota incertae sedis</taxon>
        <taxon>Candidatus Hakubellales</taxon>
        <taxon>Candidatus Hakubellaceae</taxon>
        <taxon>Candidatus Hakubella</taxon>
    </lineage>
</organism>
<dbReference type="RefSeq" id="WP_176226080.1">
    <property type="nucleotide sequence ID" value="NZ_BLRV01000008.1"/>
</dbReference>
<dbReference type="InterPro" id="IPR011605">
    <property type="entry name" value="NusB_fam"/>
</dbReference>
<accession>A0A6V8NKZ8</accession>
<dbReference type="Proteomes" id="UP000580051">
    <property type="component" value="Unassembled WGS sequence"/>
</dbReference>
<evidence type="ECO:0000259" key="7">
    <source>
        <dbReference type="Pfam" id="PF01029"/>
    </source>
</evidence>
<evidence type="ECO:0000256" key="1">
    <source>
        <dbReference type="ARBA" id="ARBA00005952"/>
    </source>
</evidence>
<dbReference type="Gene3D" id="1.10.940.10">
    <property type="entry name" value="NusB-like"/>
    <property type="match status" value="1"/>
</dbReference>